<reference evidence="1" key="1">
    <citation type="journal article" date="2023" name="bioRxiv">
        <title>Improved chromosome-level genome assembly for marigold (Tagetes erecta).</title>
        <authorList>
            <person name="Jiang F."/>
            <person name="Yuan L."/>
            <person name="Wang S."/>
            <person name="Wang H."/>
            <person name="Xu D."/>
            <person name="Wang A."/>
            <person name="Fan W."/>
        </authorList>
    </citation>
    <scope>NUCLEOTIDE SEQUENCE</scope>
    <source>
        <strain evidence="1">WSJ</strain>
        <tissue evidence="1">Leaf</tissue>
    </source>
</reference>
<name>A0AAD8JWM1_TARER</name>
<proteinExistence type="predicted"/>
<evidence type="ECO:0000313" key="1">
    <source>
        <dbReference type="EMBL" id="KAK1412310.1"/>
    </source>
</evidence>
<evidence type="ECO:0000313" key="2">
    <source>
        <dbReference type="Proteomes" id="UP001229421"/>
    </source>
</evidence>
<sequence length="76" mass="8388">MVVRWWLVMAVRGEERGWERRGWGRRVKRFTLQPTSSAVHSSLHKIMGASSLDLVGDNVLDMVDMMGADGGDDGGG</sequence>
<dbReference type="EMBL" id="JAUHHV010000009">
    <property type="protein sequence ID" value="KAK1412310.1"/>
    <property type="molecule type" value="Genomic_DNA"/>
</dbReference>
<gene>
    <name evidence="1" type="ORF">QVD17_33457</name>
</gene>
<comment type="caution">
    <text evidence="1">The sequence shown here is derived from an EMBL/GenBank/DDBJ whole genome shotgun (WGS) entry which is preliminary data.</text>
</comment>
<accession>A0AAD8JWM1</accession>
<protein>
    <submittedName>
        <fullName evidence="1">Uncharacterized protein</fullName>
    </submittedName>
</protein>
<dbReference type="AlphaFoldDB" id="A0AAD8JWM1"/>
<organism evidence="1 2">
    <name type="scientific">Tagetes erecta</name>
    <name type="common">African marigold</name>
    <dbReference type="NCBI Taxonomy" id="13708"/>
    <lineage>
        <taxon>Eukaryota</taxon>
        <taxon>Viridiplantae</taxon>
        <taxon>Streptophyta</taxon>
        <taxon>Embryophyta</taxon>
        <taxon>Tracheophyta</taxon>
        <taxon>Spermatophyta</taxon>
        <taxon>Magnoliopsida</taxon>
        <taxon>eudicotyledons</taxon>
        <taxon>Gunneridae</taxon>
        <taxon>Pentapetalae</taxon>
        <taxon>asterids</taxon>
        <taxon>campanulids</taxon>
        <taxon>Asterales</taxon>
        <taxon>Asteraceae</taxon>
        <taxon>Asteroideae</taxon>
        <taxon>Heliantheae alliance</taxon>
        <taxon>Tageteae</taxon>
        <taxon>Tagetes</taxon>
    </lineage>
</organism>
<keyword evidence="2" id="KW-1185">Reference proteome</keyword>
<dbReference type="Proteomes" id="UP001229421">
    <property type="component" value="Unassembled WGS sequence"/>
</dbReference>